<dbReference type="PROSITE" id="PS51278">
    <property type="entry name" value="GATASE_TYPE_2"/>
    <property type="match status" value="1"/>
</dbReference>
<feature type="binding site" evidence="9">
    <location>
        <position position="270"/>
    </location>
    <ligand>
        <name>ATP</name>
        <dbReference type="ChEBI" id="CHEBI:30616"/>
    </ligand>
</feature>
<reference evidence="12" key="1">
    <citation type="submission" date="2021-01" db="EMBL/GenBank/DDBJ databases">
        <title>Marivirga aurantiaca sp. nov., isolated from intertidal surface sediments.</title>
        <authorList>
            <person name="Zhang M."/>
        </authorList>
    </citation>
    <scope>NUCLEOTIDE SEQUENCE</scope>
    <source>
        <strain evidence="12">S37H4</strain>
    </source>
</reference>
<dbReference type="InterPro" id="IPR029055">
    <property type="entry name" value="Ntn_hydrolases_N"/>
</dbReference>
<evidence type="ECO:0000256" key="9">
    <source>
        <dbReference type="PIRSR" id="PIRSR001589-2"/>
    </source>
</evidence>
<dbReference type="InterPro" id="IPR001962">
    <property type="entry name" value="Asn_synthase"/>
</dbReference>
<dbReference type="InterPro" id="IPR051786">
    <property type="entry name" value="ASN_synthetase/amidase"/>
</dbReference>
<dbReference type="SUPFAM" id="SSF56235">
    <property type="entry name" value="N-terminal nucleophile aminohydrolases (Ntn hydrolases)"/>
    <property type="match status" value="1"/>
</dbReference>
<dbReference type="SUPFAM" id="SSF52402">
    <property type="entry name" value="Adenine nucleotide alpha hydrolases-like"/>
    <property type="match status" value="1"/>
</dbReference>
<dbReference type="Pfam" id="PF00733">
    <property type="entry name" value="Asn_synthase"/>
    <property type="match status" value="1"/>
</dbReference>
<dbReference type="CDD" id="cd00712">
    <property type="entry name" value="AsnB"/>
    <property type="match status" value="1"/>
</dbReference>
<comment type="pathway">
    <text evidence="1">Amino-acid biosynthesis; L-asparagine biosynthesis; L-asparagine from L-aspartate (L-Gln route): step 1/1.</text>
</comment>
<evidence type="ECO:0000256" key="8">
    <source>
        <dbReference type="PIRSR" id="PIRSR001589-1"/>
    </source>
</evidence>
<keyword evidence="13" id="KW-1185">Reference proteome</keyword>
<dbReference type="GO" id="GO:0005829">
    <property type="term" value="C:cytosol"/>
    <property type="evidence" value="ECO:0007669"/>
    <property type="project" value="TreeGrafter"/>
</dbReference>
<dbReference type="GO" id="GO:0005524">
    <property type="term" value="F:ATP binding"/>
    <property type="evidence" value="ECO:0007669"/>
    <property type="project" value="UniProtKB-KW"/>
</dbReference>
<dbReference type="NCBIfam" id="TIGR01536">
    <property type="entry name" value="asn_synth_AEB"/>
    <property type="match status" value="1"/>
</dbReference>
<evidence type="ECO:0000259" key="11">
    <source>
        <dbReference type="PROSITE" id="PS51278"/>
    </source>
</evidence>
<accession>A0A935CAY1</accession>
<keyword evidence="12" id="KW-0436">Ligase</keyword>
<dbReference type="PANTHER" id="PTHR43284">
    <property type="entry name" value="ASPARAGINE SYNTHETASE (GLUTAMINE-HYDROLYZING)"/>
    <property type="match status" value="1"/>
</dbReference>
<name>A0A935CAY1_9BACT</name>
<keyword evidence="8" id="KW-0061">Asparagine biosynthesis</keyword>
<evidence type="ECO:0000256" key="4">
    <source>
        <dbReference type="ARBA" id="ARBA00022741"/>
    </source>
</evidence>
<gene>
    <name evidence="12" type="primary">asnB</name>
    <name evidence="12" type="ORF">JKA74_18345</name>
</gene>
<comment type="catalytic activity">
    <reaction evidence="7">
        <text>L-aspartate + L-glutamine + ATP + H2O = L-asparagine + L-glutamate + AMP + diphosphate + H(+)</text>
        <dbReference type="Rhea" id="RHEA:12228"/>
        <dbReference type="ChEBI" id="CHEBI:15377"/>
        <dbReference type="ChEBI" id="CHEBI:15378"/>
        <dbReference type="ChEBI" id="CHEBI:29985"/>
        <dbReference type="ChEBI" id="CHEBI:29991"/>
        <dbReference type="ChEBI" id="CHEBI:30616"/>
        <dbReference type="ChEBI" id="CHEBI:33019"/>
        <dbReference type="ChEBI" id="CHEBI:58048"/>
        <dbReference type="ChEBI" id="CHEBI:58359"/>
        <dbReference type="ChEBI" id="CHEBI:456215"/>
        <dbReference type="EC" id="6.3.5.4"/>
    </reaction>
</comment>
<keyword evidence="5 9" id="KW-0067">ATP-binding</keyword>
<keyword evidence="4 9" id="KW-0547">Nucleotide-binding</keyword>
<proteinExistence type="inferred from homology"/>
<dbReference type="EC" id="6.3.5.4" evidence="3"/>
<evidence type="ECO:0000256" key="6">
    <source>
        <dbReference type="ARBA" id="ARBA00022962"/>
    </source>
</evidence>
<dbReference type="PIRSF" id="PIRSF001589">
    <property type="entry name" value="Asn_synthetase_glu-h"/>
    <property type="match status" value="1"/>
</dbReference>
<evidence type="ECO:0000256" key="1">
    <source>
        <dbReference type="ARBA" id="ARBA00005187"/>
    </source>
</evidence>
<dbReference type="Gene3D" id="3.40.50.620">
    <property type="entry name" value="HUPs"/>
    <property type="match status" value="1"/>
</dbReference>
<organism evidence="12 13">
    <name type="scientific">Marivirga aurantiaca</name>
    <dbReference type="NCBI Taxonomy" id="2802615"/>
    <lineage>
        <taxon>Bacteria</taxon>
        <taxon>Pseudomonadati</taxon>
        <taxon>Bacteroidota</taxon>
        <taxon>Cytophagia</taxon>
        <taxon>Cytophagales</taxon>
        <taxon>Marivirgaceae</taxon>
        <taxon>Marivirga</taxon>
    </lineage>
</organism>
<sequence>MCGILGYLTNEKVGNEFKSNFKKSLAFLKYRGPDCSNRQYLSFEKNFIAFGHTRLSIIDLNTNSNQPFKSYSGKTLISFNGEVYNYKEIKSELIANGVEFKTNSDTEVIVNAYEYWGIETMLHKIDGMFAFGIFDFSKNILIIARDRFGKKPLYYHHSPNHFVFSSDIRSVKNLLPQSPTLNTYAFGYYLAELSTPEEQSIWNEIHKLKPGNYATIRLNNNYSFVSKSFWNLNFSSDCKLTFDEIAENTNSLLNTAIKKRLVADVRVSALLSGGLDSSLVVAKMAENSPQKINTYSVINSSQEFDESKYSDLVARQFGTNHTRLEINSTSLDGIKDLIYEYGEPFADSSMIPSYLISKEVSRTEKVVLGGDGGDEFFGGYDSYYKAYKLNSIKKIKWLGAGADFIKNTFPGYRTNLLAELISKANNPKHELLNRGFSFNEFEINQLTNDPIACQAQKNEHKRIVEDLSLINVPELTLVMNSSLHTRLLNDYLVKVDRASMYASLEMRSPFLDKDLALFASTLTPKQIYKSGEPKAILKAIAAKYFDHDFIYRKKMGFSIPIGDWFKNEMNKELREKLLTPNPLIKLNLNFIERLIIEHESGKANHVNKLWALFVFNIWAQKQK</sequence>
<evidence type="ECO:0000313" key="12">
    <source>
        <dbReference type="EMBL" id="MBK6267011.1"/>
    </source>
</evidence>
<comment type="caution">
    <text evidence="12">The sequence shown here is derived from an EMBL/GenBank/DDBJ whole genome shotgun (WGS) entry which is preliminary data.</text>
</comment>
<dbReference type="RefSeq" id="WP_201432697.1">
    <property type="nucleotide sequence ID" value="NZ_JAEQBW010000013.1"/>
</dbReference>
<dbReference type="GO" id="GO:0006529">
    <property type="term" value="P:asparagine biosynthetic process"/>
    <property type="evidence" value="ECO:0007669"/>
    <property type="project" value="UniProtKB-KW"/>
</dbReference>
<keyword evidence="6 8" id="KW-0315">Glutamine amidotransferase</keyword>
<dbReference type="InterPro" id="IPR014729">
    <property type="entry name" value="Rossmann-like_a/b/a_fold"/>
</dbReference>
<comment type="similarity">
    <text evidence="2">Belongs to the asparagine synthetase family.</text>
</comment>
<dbReference type="Proteomes" id="UP000611723">
    <property type="component" value="Unassembled WGS sequence"/>
</dbReference>
<dbReference type="PANTHER" id="PTHR43284:SF1">
    <property type="entry name" value="ASPARAGINE SYNTHETASE"/>
    <property type="match status" value="1"/>
</dbReference>
<feature type="binding site" evidence="9">
    <location>
        <position position="105"/>
    </location>
    <ligand>
        <name>L-glutamine</name>
        <dbReference type="ChEBI" id="CHEBI:58359"/>
    </ligand>
</feature>
<evidence type="ECO:0000256" key="5">
    <source>
        <dbReference type="ARBA" id="ARBA00022840"/>
    </source>
</evidence>
<feature type="binding site" evidence="9">
    <location>
        <position position="297"/>
    </location>
    <ligand>
        <name>ATP</name>
        <dbReference type="ChEBI" id="CHEBI:30616"/>
    </ligand>
</feature>
<keyword evidence="8" id="KW-0028">Amino-acid biosynthesis</keyword>
<dbReference type="AlphaFoldDB" id="A0A935CAY1"/>
<feature type="domain" description="Glutamine amidotransferase type-2" evidence="11">
    <location>
        <begin position="2"/>
        <end position="219"/>
    </location>
</feature>
<protein>
    <recommendedName>
        <fullName evidence="3">asparagine synthase (glutamine-hydrolyzing)</fullName>
        <ecNumber evidence="3">6.3.5.4</ecNumber>
    </recommendedName>
</protein>
<feature type="active site" description="For GATase activity" evidence="8">
    <location>
        <position position="2"/>
    </location>
</feature>
<feature type="site" description="Important for beta-aspartyl-AMP intermediate formation" evidence="10">
    <location>
        <position position="371"/>
    </location>
</feature>
<dbReference type="InterPro" id="IPR006426">
    <property type="entry name" value="Asn_synth_AEB"/>
</dbReference>
<dbReference type="Gene3D" id="3.60.20.10">
    <property type="entry name" value="Glutamine Phosphoribosylpyrophosphate, subunit 1, domain 1"/>
    <property type="match status" value="1"/>
</dbReference>
<evidence type="ECO:0000256" key="2">
    <source>
        <dbReference type="ARBA" id="ARBA00005752"/>
    </source>
</evidence>
<evidence type="ECO:0000256" key="10">
    <source>
        <dbReference type="PIRSR" id="PIRSR001589-3"/>
    </source>
</evidence>
<evidence type="ECO:0000256" key="7">
    <source>
        <dbReference type="ARBA" id="ARBA00048741"/>
    </source>
</evidence>
<dbReference type="GO" id="GO:0004066">
    <property type="term" value="F:asparagine synthase (glutamine-hydrolyzing) activity"/>
    <property type="evidence" value="ECO:0007669"/>
    <property type="project" value="UniProtKB-EC"/>
</dbReference>
<evidence type="ECO:0000256" key="3">
    <source>
        <dbReference type="ARBA" id="ARBA00012737"/>
    </source>
</evidence>
<dbReference type="InterPro" id="IPR033738">
    <property type="entry name" value="AsnB_N"/>
</dbReference>
<dbReference type="InterPro" id="IPR017932">
    <property type="entry name" value="GATase_2_dom"/>
</dbReference>
<evidence type="ECO:0000313" key="13">
    <source>
        <dbReference type="Proteomes" id="UP000611723"/>
    </source>
</evidence>
<dbReference type="Pfam" id="PF13522">
    <property type="entry name" value="GATase_6"/>
    <property type="match status" value="1"/>
</dbReference>
<dbReference type="EMBL" id="JAEQBW010000013">
    <property type="protein sequence ID" value="MBK6267011.1"/>
    <property type="molecule type" value="Genomic_DNA"/>
</dbReference>
<dbReference type="CDD" id="cd01991">
    <property type="entry name" value="Asn_synthase_B_C"/>
    <property type="match status" value="1"/>
</dbReference>